<dbReference type="InterPro" id="IPR022628">
    <property type="entry name" value="S-AdoMet_synt_N"/>
</dbReference>
<evidence type="ECO:0000313" key="5">
    <source>
        <dbReference type="Proteomes" id="UP000295252"/>
    </source>
</evidence>
<keyword evidence="5" id="KW-1185">Reference proteome</keyword>
<dbReference type="InParanoid" id="A0A068UV79"/>
<feature type="compositionally biased region" description="Polar residues" evidence="2">
    <location>
        <begin position="1"/>
        <end position="11"/>
    </location>
</feature>
<organism evidence="4 5">
    <name type="scientific">Coffea canephora</name>
    <name type="common">Robusta coffee</name>
    <dbReference type="NCBI Taxonomy" id="49390"/>
    <lineage>
        <taxon>Eukaryota</taxon>
        <taxon>Viridiplantae</taxon>
        <taxon>Streptophyta</taxon>
        <taxon>Embryophyta</taxon>
        <taxon>Tracheophyta</taxon>
        <taxon>Spermatophyta</taxon>
        <taxon>Magnoliopsida</taxon>
        <taxon>eudicotyledons</taxon>
        <taxon>Gunneridae</taxon>
        <taxon>Pentapetalae</taxon>
        <taxon>asterids</taxon>
        <taxon>lamiids</taxon>
        <taxon>Gentianales</taxon>
        <taxon>Rubiaceae</taxon>
        <taxon>Ixoroideae</taxon>
        <taxon>Gardenieae complex</taxon>
        <taxon>Bertiereae - Coffeeae clade</taxon>
        <taxon>Coffeeae</taxon>
        <taxon>Coffea</taxon>
    </lineage>
</organism>
<evidence type="ECO:0000256" key="1">
    <source>
        <dbReference type="ARBA" id="ARBA00022723"/>
    </source>
</evidence>
<evidence type="ECO:0000259" key="3">
    <source>
        <dbReference type="Pfam" id="PF00438"/>
    </source>
</evidence>
<dbReference type="Pfam" id="PF00438">
    <property type="entry name" value="S-AdoMet_synt_N"/>
    <property type="match status" value="1"/>
</dbReference>
<accession>A0A068UV79</accession>
<feature type="region of interest" description="Disordered" evidence="2">
    <location>
        <begin position="1"/>
        <end position="37"/>
    </location>
</feature>
<dbReference type="GO" id="GO:0046872">
    <property type="term" value="F:metal ion binding"/>
    <property type="evidence" value="ECO:0007669"/>
    <property type="project" value="UniProtKB-KW"/>
</dbReference>
<dbReference type="STRING" id="49390.A0A068UV79"/>
<evidence type="ECO:0000313" key="4">
    <source>
        <dbReference type="EMBL" id="CDP12460.1"/>
    </source>
</evidence>
<dbReference type="InterPro" id="IPR022636">
    <property type="entry name" value="S-AdoMet_synthetase_sfam"/>
</dbReference>
<feature type="domain" description="S-adenosylmethionine synthetase N-terminal" evidence="3">
    <location>
        <begin position="4"/>
        <end position="37"/>
    </location>
</feature>
<dbReference type="EMBL" id="HG739150">
    <property type="protein sequence ID" value="CDP12460.1"/>
    <property type="molecule type" value="Genomic_DNA"/>
</dbReference>
<reference evidence="5" key="1">
    <citation type="journal article" date="2014" name="Science">
        <title>The coffee genome provides insight into the convergent evolution of caffeine biosynthesis.</title>
        <authorList>
            <person name="Denoeud F."/>
            <person name="Carretero-Paulet L."/>
            <person name="Dereeper A."/>
            <person name="Droc G."/>
            <person name="Guyot R."/>
            <person name="Pietrella M."/>
            <person name="Zheng C."/>
            <person name="Alberti A."/>
            <person name="Anthony F."/>
            <person name="Aprea G."/>
            <person name="Aury J.M."/>
            <person name="Bento P."/>
            <person name="Bernard M."/>
            <person name="Bocs S."/>
            <person name="Campa C."/>
            <person name="Cenci A."/>
            <person name="Combes M.C."/>
            <person name="Crouzillat D."/>
            <person name="Da Silva C."/>
            <person name="Daddiego L."/>
            <person name="De Bellis F."/>
            <person name="Dussert S."/>
            <person name="Garsmeur O."/>
            <person name="Gayraud T."/>
            <person name="Guignon V."/>
            <person name="Jahn K."/>
            <person name="Jamilloux V."/>
            <person name="Joet T."/>
            <person name="Labadie K."/>
            <person name="Lan T."/>
            <person name="Leclercq J."/>
            <person name="Lepelley M."/>
            <person name="Leroy T."/>
            <person name="Li L.T."/>
            <person name="Librado P."/>
            <person name="Lopez L."/>
            <person name="Munoz A."/>
            <person name="Noel B."/>
            <person name="Pallavicini A."/>
            <person name="Perrotta G."/>
            <person name="Poncet V."/>
            <person name="Pot D."/>
            <person name="Priyono X."/>
            <person name="Rigoreau M."/>
            <person name="Rouard M."/>
            <person name="Rozas J."/>
            <person name="Tranchant-Dubreuil C."/>
            <person name="VanBuren R."/>
            <person name="Zhang Q."/>
            <person name="Andrade A.C."/>
            <person name="Argout X."/>
            <person name="Bertrand B."/>
            <person name="de Kochko A."/>
            <person name="Graziosi G."/>
            <person name="Henry R.J."/>
            <person name="Jayarama X."/>
            <person name="Ming R."/>
            <person name="Nagai C."/>
            <person name="Rounsley S."/>
            <person name="Sankoff D."/>
            <person name="Giuliano G."/>
            <person name="Albert V.A."/>
            <person name="Wincker P."/>
            <person name="Lashermes P."/>
        </authorList>
    </citation>
    <scope>NUCLEOTIDE SEQUENCE [LARGE SCALE GENOMIC DNA]</scope>
    <source>
        <strain evidence="5">cv. DH200-94</strain>
    </source>
</reference>
<gene>
    <name evidence="4" type="ORF">GSCOC_T00036039001</name>
</gene>
<evidence type="ECO:0000256" key="2">
    <source>
        <dbReference type="SAM" id="MobiDB-lite"/>
    </source>
</evidence>
<dbReference type="AlphaFoldDB" id="A0A068UV79"/>
<dbReference type="SUPFAM" id="SSF55973">
    <property type="entry name" value="S-adenosylmethionine synthetase"/>
    <property type="match status" value="1"/>
</dbReference>
<dbReference type="GO" id="GO:0006556">
    <property type="term" value="P:S-adenosylmethionine biosynthetic process"/>
    <property type="evidence" value="ECO:0007669"/>
    <property type="project" value="InterPro"/>
</dbReference>
<dbReference type="GO" id="GO:0004478">
    <property type="term" value="F:methionine adenosyltransferase activity"/>
    <property type="evidence" value="ECO:0007669"/>
    <property type="project" value="InterPro"/>
</dbReference>
<dbReference type="Proteomes" id="UP000295252">
    <property type="component" value="Chromosome X"/>
</dbReference>
<dbReference type="Gramene" id="CDP12460">
    <property type="protein sequence ID" value="CDP12460"/>
    <property type="gene ID" value="GSCOC_T00036039001"/>
</dbReference>
<dbReference type="PhylomeDB" id="A0A068UV79"/>
<protein>
    <recommendedName>
        <fullName evidence="3">S-adenosylmethionine synthetase N-terminal domain-containing protein</fullName>
    </recommendedName>
</protein>
<name>A0A068UV79_COFCA</name>
<proteinExistence type="predicted"/>
<sequence length="37" mass="4218">MDTFLFTSKSVNEGHPYNSRDKKSDTVLDACLKQDPE</sequence>
<feature type="compositionally biased region" description="Basic and acidic residues" evidence="2">
    <location>
        <begin position="18"/>
        <end position="37"/>
    </location>
</feature>
<keyword evidence="1" id="KW-0479">Metal-binding</keyword>